<sequence length="384" mass="43501">MRLSNAELIKSVDQTPGQLFKYQSQMPKLPVPKLSETLPKYLQTVEPLLSAEEFARTKKTVEEFATSAQGQELQRRLEARAAEPGRVNWLEEWWNDLSYMGYRDPVTPYVSYFYAYKDDKLRRKATQRAAAIVRAAWQFRAQVESRELAPEMARDTPFCSHSYNYMFNATRVPVRPSDVEAVFDLATNTHITVVRNNQLFSLQLIHNGQLLSAAEIESQLDKIVEQADSSAAVPVGVLTADNRDLWADNYKLLLEASPKNAETMEKLQSSAFTVCLDDSRPVTREEYHRVFWHGNGRNRWFDKSLQFIVCDNGKAGSLAEHSSMDGTPTCRLSDYILDQTLNNKVDLGSSTVRPDLPAAEPLVFVTPPNVVRAVEQAAARFDKT</sequence>
<keyword evidence="1" id="KW-0808">Transferase</keyword>
<protein>
    <submittedName>
        <fullName evidence="1">Carnitine O-acetyltransferase mitochondrial</fullName>
        <ecNumber evidence="1">2.3.1.7</ecNumber>
    </submittedName>
</protein>
<proteinExistence type="predicted"/>
<dbReference type="EC" id="2.3.1.7" evidence="1"/>
<gene>
    <name evidence="1" type="primary">CAT2_1</name>
    <name evidence="1" type="ORF">FBU59_002122</name>
</gene>
<dbReference type="Proteomes" id="UP001150603">
    <property type="component" value="Unassembled WGS sequence"/>
</dbReference>
<evidence type="ECO:0000313" key="1">
    <source>
        <dbReference type="EMBL" id="KAJ1946078.1"/>
    </source>
</evidence>
<keyword evidence="1" id="KW-0012">Acyltransferase</keyword>
<keyword evidence="2" id="KW-1185">Reference proteome</keyword>
<accession>A0ACC1JC09</accession>
<organism evidence="1 2">
    <name type="scientific">Linderina macrospora</name>
    <dbReference type="NCBI Taxonomy" id="4868"/>
    <lineage>
        <taxon>Eukaryota</taxon>
        <taxon>Fungi</taxon>
        <taxon>Fungi incertae sedis</taxon>
        <taxon>Zoopagomycota</taxon>
        <taxon>Kickxellomycotina</taxon>
        <taxon>Kickxellomycetes</taxon>
        <taxon>Kickxellales</taxon>
        <taxon>Kickxellaceae</taxon>
        <taxon>Linderina</taxon>
    </lineage>
</organism>
<dbReference type="EMBL" id="JANBPW010001111">
    <property type="protein sequence ID" value="KAJ1946078.1"/>
    <property type="molecule type" value="Genomic_DNA"/>
</dbReference>
<evidence type="ECO:0000313" key="2">
    <source>
        <dbReference type="Proteomes" id="UP001150603"/>
    </source>
</evidence>
<name>A0ACC1JC09_9FUNG</name>
<reference evidence="1" key="1">
    <citation type="submission" date="2022-07" db="EMBL/GenBank/DDBJ databases">
        <title>Phylogenomic reconstructions and comparative analyses of Kickxellomycotina fungi.</title>
        <authorList>
            <person name="Reynolds N.K."/>
            <person name="Stajich J.E."/>
            <person name="Barry K."/>
            <person name="Grigoriev I.V."/>
            <person name="Crous P."/>
            <person name="Smith M.E."/>
        </authorList>
    </citation>
    <scope>NUCLEOTIDE SEQUENCE</scope>
    <source>
        <strain evidence="1">NRRL 5244</strain>
    </source>
</reference>
<feature type="non-terminal residue" evidence="1">
    <location>
        <position position="384"/>
    </location>
</feature>
<comment type="caution">
    <text evidence="1">The sequence shown here is derived from an EMBL/GenBank/DDBJ whole genome shotgun (WGS) entry which is preliminary data.</text>
</comment>